<reference evidence="8 9" key="1">
    <citation type="submission" date="2019-03" db="EMBL/GenBank/DDBJ databases">
        <title>Sequencing 23 genomes of Wallemia ichthyophaga.</title>
        <authorList>
            <person name="Gostincar C."/>
        </authorList>
    </citation>
    <scope>NUCLEOTIDE SEQUENCE [LARGE SCALE GENOMIC DNA]</scope>
    <source>
        <strain evidence="8 9">EXF-6200</strain>
    </source>
</reference>
<dbReference type="GO" id="GO:0000981">
    <property type="term" value="F:DNA-binding transcription factor activity, RNA polymerase II-specific"/>
    <property type="evidence" value="ECO:0007669"/>
    <property type="project" value="InterPro"/>
</dbReference>
<feature type="domain" description="Zn(2)-C6 fungal-type" evidence="7">
    <location>
        <begin position="104"/>
        <end position="135"/>
    </location>
</feature>
<dbReference type="CDD" id="cd00067">
    <property type="entry name" value="GAL4"/>
    <property type="match status" value="1"/>
</dbReference>
<comment type="similarity">
    <text evidence="3 4">Belongs to the small heat shock protein (HSP20) family.</text>
</comment>
<evidence type="ECO:0000256" key="3">
    <source>
        <dbReference type="PROSITE-ProRule" id="PRU00285"/>
    </source>
</evidence>
<dbReference type="CDD" id="cd12148">
    <property type="entry name" value="fungal_TF_MHR"/>
    <property type="match status" value="1"/>
</dbReference>
<keyword evidence="2" id="KW-0539">Nucleus</keyword>
<dbReference type="InterPro" id="IPR002068">
    <property type="entry name" value="A-crystallin/Hsp20_dom"/>
</dbReference>
<dbReference type="SMART" id="SM00906">
    <property type="entry name" value="Fungal_trans"/>
    <property type="match status" value="1"/>
</dbReference>
<dbReference type="Pfam" id="PF04082">
    <property type="entry name" value="Fungal_trans"/>
    <property type="match status" value="1"/>
</dbReference>
<feature type="region of interest" description="Disordered" evidence="5">
    <location>
        <begin position="168"/>
        <end position="210"/>
    </location>
</feature>
<dbReference type="SUPFAM" id="SSF57701">
    <property type="entry name" value="Zn2/Cys6 DNA-binding domain"/>
    <property type="match status" value="1"/>
</dbReference>
<gene>
    <name evidence="8" type="ORF">E3P86_03792</name>
</gene>
<dbReference type="Pfam" id="PF00011">
    <property type="entry name" value="HSP20"/>
    <property type="match status" value="1"/>
</dbReference>
<feature type="non-terminal residue" evidence="8">
    <location>
        <position position="1"/>
    </location>
</feature>
<dbReference type="GO" id="GO:0003677">
    <property type="term" value="F:DNA binding"/>
    <property type="evidence" value="ECO:0007669"/>
    <property type="project" value="InterPro"/>
</dbReference>
<dbReference type="InterPro" id="IPR007219">
    <property type="entry name" value="XnlR_reg_dom"/>
</dbReference>
<evidence type="ECO:0000313" key="9">
    <source>
        <dbReference type="Proteomes" id="UP000310689"/>
    </source>
</evidence>
<dbReference type="GO" id="GO:0006351">
    <property type="term" value="P:DNA-templated transcription"/>
    <property type="evidence" value="ECO:0007669"/>
    <property type="project" value="InterPro"/>
</dbReference>
<protein>
    <recommendedName>
        <fullName evidence="10">Zn(2)-C6 fungal-type domain-containing protein</fullName>
    </recommendedName>
</protein>
<dbReference type="AlphaFoldDB" id="A0A4V4M3B7"/>
<keyword evidence="1" id="KW-0479">Metal-binding</keyword>
<evidence type="ECO:0000256" key="4">
    <source>
        <dbReference type="RuleBase" id="RU003616"/>
    </source>
</evidence>
<dbReference type="CDD" id="cd06464">
    <property type="entry name" value="ACD_sHsps-like"/>
    <property type="match status" value="1"/>
</dbReference>
<dbReference type="InterPro" id="IPR036864">
    <property type="entry name" value="Zn2-C6_fun-type_DNA-bd_sf"/>
</dbReference>
<evidence type="ECO:0000259" key="7">
    <source>
        <dbReference type="PROSITE" id="PS50048"/>
    </source>
</evidence>
<dbReference type="Gene3D" id="4.10.240.10">
    <property type="entry name" value="Zn(2)-C6 fungal-type DNA-binding domain"/>
    <property type="match status" value="1"/>
</dbReference>
<proteinExistence type="inferred from homology"/>
<evidence type="ECO:0008006" key="10">
    <source>
        <dbReference type="Google" id="ProtNLM"/>
    </source>
</evidence>
<dbReference type="PROSITE" id="PS50048">
    <property type="entry name" value="ZN2_CY6_FUNGAL_2"/>
    <property type="match status" value="1"/>
</dbReference>
<evidence type="ECO:0000256" key="1">
    <source>
        <dbReference type="ARBA" id="ARBA00022723"/>
    </source>
</evidence>
<dbReference type="Proteomes" id="UP000310689">
    <property type="component" value="Unassembled WGS sequence"/>
</dbReference>
<organism evidence="8 9">
    <name type="scientific">Wallemia ichthyophaga</name>
    <dbReference type="NCBI Taxonomy" id="245174"/>
    <lineage>
        <taxon>Eukaryota</taxon>
        <taxon>Fungi</taxon>
        <taxon>Dikarya</taxon>
        <taxon>Basidiomycota</taxon>
        <taxon>Wallemiomycotina</taxon>
        <taxon>Wallemiomycetes</taxon>
        <taxon>Wallemiales</taxon>
        <taxon>Wallemiaceae</taxon>
        <taxon>Wallemia</taxon>
    </lineage>
</organism>
<evidence type="ECO:0000313" key="8">
    <source>
        <dbReference type="EMBL" id="TIB28824.1"/>
    </source>
</evidence>
<dbReference type="GO" id="GO:0008270">
    <property type="term" value="F:zinc ion binding"/>
    <property type="evidence" value="ECO:0007669"/>
    <property type="project" value="InterPro"/>
</dbReference>
<comment type="caution">
    <text evidence="8">The sequence shown here is derived from an EMBL/GenBank/DDBJ whole genome shotgun (WGS) entry which is preliminary data.</text>
</comment>
<evidence type="ECO:0000256" key="5">
    <source>
        <dbReference type="SAM" id="MobiDB-lite"/>
    </source>
</evidence>
<dbReference type="PANTHER" id="PTHR46910">
    <property type="entry name" value="TRANSCRIPTION FACTOR PDR1"/>
    <property type="match status" value="1"/>
</dbReference>
<dbReference type="PANTHER" id="PTHR46910:SF38">
    <property type="entry name" value="ZN(2)-C6 FUNGAL-TYPE DOMAIN-CONTAINING PROTEIN"/>
    <property type="match status" value="1"/>
</dbReference>
<dbReference type="Gene3D" id="2.60.40.790">
    <property type="match status" value="1"/>
</dbReference>
<name>A0A4V4M3B7_WALIC</name>
<dbReference type="SUPFAM" id="SSF49764">
    <property type="entry name" value="HSP20-like chaperones"/>
    <property type="match status" value="1"/>
</dbReference>
<dbReference type="InterPro" id="IPR001138">
    <property type="entry name" value="Zn2Cys6_DnaBD"/>
</dbReference>
<feature type="domain" description="SHSP" evidence="6">
    <location>
        <begin position="1"/>
        <end position="116"/>
    </location>
</feature>
<dbReference type="PROSITE" id="PS01031">
    <property type="entry name" value="SHSP"/>
    <property type="match status" value="1"/>
</dbReference>
<evidence type="ECO:0000259" key="6">
    <source>
        <dbReference type="PROSITE" id="PS01031"/>
    </source>
</evidence>
<dbReference type="InterPro" id="IPR050987">
    <property type="entry name" value="AtrR-like"/>
</dbReference>
<accession>A0A4V4M3B7</accession>
<evidence type="ECO:0000256" key="2">
    <source>
        <dbReference type="ARBA" id="ARBA00023242"/>
    </source>
</evidence>
<dbReference type="EMBL" id="SPOI01000322">
    <property type="protein sequence ID" value="TIB28824.1"/>
    <property type="molecule type" value="Genomic_DNA"/>
</dbReference>
<sequence>TPSTSKARLDLIQHDNSYEARVDLAGYKKEQLEISIHDHKISVKASKPAEESKKSDEQRYLISELNSAPSINRTWRLPEHVTEDNIHAAYDNGEAKMAEQSSEMCDYCRLKKIRCDATKTWPKRCSNCIDKECTFKEVSMKPFPTSYVRDIEQKVALVEKLAPGQGLNDDLENSFRNAPRKHSHDATTSIDHTMDQSDEEVFDGASLDPQDTTDADKMRYFGSVREVMYKIKAHSLVEQSMATQKRPQYWSLNIEDENHIPFTNEDFGPDEFLYRFVATYFQKVNSTFPLLNKIRFIQDIPQRKLERGFGSILILVCALGSLYCDDERMHLPNREPFGFLGGSSYFQTYKKKAPNYSLTAATLEDIQALMLLQMFVQRSSHLQSSWNLNGAALIIAEDISLYHQLNHLNVYEREARKRAYYCIYFMDRSLSAAYGRRIMLKDEDVSLEPLQPLPEEIGTEEHYSVIYFTQMIKLYKIQGQIDHQISLLKKQGNRDNVMSIVASMSSCLNDWVNEIPRDLQYDDNCQDNFVFQLMSNLRIAFFNIQLLMYRNFVPHPGSTKFSQFKVESLLICANAAKSMLKVFHVMELKRHIIQNYIDFLMNLGPFHALVILILSACESRRTGQVDVTEIDYIEIGIMILRRREIKDIVAGKTLDVILHLLESCRLPVRVSGQRTLSDDYNTGVYRGENVIDPPYEVGGDDILNNMFNLLQSNSIDFGGGVGVPEYNYSGLSAQNDVEWNNFLLSIGLQFEIDTSHTGF</sequence>
<dbReference type="InterPro" id="IPR008978">
    <property type="entry name" value="HSP20-like_chaperone"/>
</dbReference>